<sequence length="151" mass="17270">MLRLKSPTKNQDYTEPIPGSPEYFDSTRLIVIESGRKLKEVLPFLDRCWSDGPRSRYVVNTEALNALERMEREQAESRTASSEHERTEGEAQIPFGPSPTYHTVEYGIPLGEAPTYRTMDTVRSVVNSLPRYNSINRDRLLVRAGVPREQT</sequence>
<dbReference type="EMBL" id="JASJQH010000950">
    <property type="protein sequence ID" value="KAK9762460.1"/>
    <property type="molecule type" value="Genomic_DNA"/>
</dbReference>
<feature type="region of interest" description="Disordered" evidence="1">
    <location>
        <begin position="70"/>
        <end position="100"/>
    </location>
</feature>
<organism evidence="2 3">
    <name type="scientific">Basidiobolus ranarum</name>
    <dbReference type="NCBI Taxonomy" id="34480"/>
    <lineage>
        <taxon>Eukaryota</taxon>
        <taxon>Fungi</taxon>
        <taxon>Fungi incertae sedis</taxon>
        <taxon>Zoopagomycota</taxon>
        <taxon>Entomophthoromycotina</taxon>
        <taxon>Basidiobolomycetes</taxon>
        <taxon>Basidiobolales</taxon>
        <taxon>Basidiobolaceae</taxon>
        <taxon>Basidiobolus</taxon>
    </lineage>
</organism>
<feature type="compositionally biased region" description="Basic and acidic residues" evidence="1">
    <location>
        <begin position="70"/>
        <end position="89"/>
    </location>
</feature>
<proteinExistence type="predicted"/>
<dbReference type="Proteomes" id="UP001479436">
    <property type="component" value="Unassembled WGS sequence"/>
</dbReference>
<evidence type="ECO:0000313" key="2">
    <source>
        <dbReference type="EMBL" id="KAK9762460.1"/>
    </source>
</evidence>
<feature type="region of interest" description="Disordered" evidence="1">
    <location>
        <begin position="1"/>
        <end position="20"/>
    </location>
</feature>
<protein>
    <submittedName>
        <fullName evidence="2">Uncharacterized protein</fullName>
    </submittedName>
</protein>
<accession>A0ABR2WLU1</accession>
<gene>
    <name evidence="2" type="ORF">K7432_011773</name>
</gene>
<reference evidence="2 3" key="1">
    <citation type="submission" date="2023-04" db="EMBL/GenBank/DDBJ databases">
        <title>Genome of Basidiobolus ranarum AG-B5.</title>
        <authorList>
            <person name="Stajich J.E."/>
            <person name="Carter-House D."/>
            <person name="Gryganskyi A."/>
        </authorList>
    </citation>
    <scope>NUCLEOTIDE SEQUENCE [LARGE SCALE GENOMIC DNA]</scope>
    <source>
        <strain evidence="2 3">AG-B5</strain>
    </source>
</reference>
<comment type="caution">
    <text evidence="2">The sequence shown here is derived from an EMBL/GenBank/DDBJ whole genome shotgun (WGS) entry which is preliminary data.</text>
</comment>
<evidence type="ECO:0000313" key="3">
    <source>
        <dbReference type="Proteomes" id="UP001479436"/>
    </source>
</evidence>
<name>A0ABR2WLU1_9FUNG</name>
<evidence type="ECO:0000256" key="1">
    <source>
        <dbReference type="SAM" id="MobiDB-lite"/>
    </source>
</evidence>
<keyword evidence="3" id="KW-1185">Reference proteome</keyword>